<evidence type="ECO:0000256" key="2">
    <source>
        <dbReference type="ARBA" id="ARBA00022801"/>
    </source>
</evidence>
<dbReference type="Gene3D" id="3.10.129.10">
    <property type="entry name" value="Hotdog Thioesterase"/>
    <property type="match status" value="1"/>
</dbReference>
<dbReference type="InterPro" id="IPR029069">
    <property type="entry name" value="HotDog_dom_sf"/>
</dbReference>
<dbReference type="PIRSF" id="PIRSF003230">
    <property type="entry name" value="YbgC"/>
    <property type="match status" value="1"/>
</dbReference>
<comment type="caution">
    <text evidence="4">The sequence shown here is derived from an EMBL/GenBank/DDBJ whole genome shotgun (WGS) entry which is preliminary data.</text>
</comment>
<dbReference type="InterPro" id="IPR050563">
    <property type="entry name" value="4-hydroxybenzoyl-CoA_TE"/>
</dbReference>
<evidence type="ECO:0000259" key="3">
    <source>
        <dbReference type="Pfam" id="PF03061"/>
    </source>
</evidence>
<dbReference type="InterPro" id="IPR006683">
    <property type="entry name" value="Thioestr_dom"/>
</dbReference>
<evidence type="ECO:0000313" key="5">
    <source>
        <dbReference type="Proteomes" id="UP000249082"/>
    </source>
</evidence>
<evidence type="ECO:0000256" key="1">
    <source>
        <dbReference type="ARBA" id="ARBA00005953"/>
    </source>
</evidence>
<feature type="domain" description="Thioesterase" evidence="3">
    <location>
        <begin position="31"/>
        <end position="115"/>
    </location>
</feature>
<dbReference type="CDD" id="cd00586">
    <property type="entry name" value="4HBT"/>
    <property type="match status" value="1"/>
</dbReference>
<gene>
    <name evidence="4" type="ORF">DI555_10840</name>
</gene>
<name>A0A2W5NR21_9SPHN</name>
<dbReference type="PANTHER" id="PTHR31793:SF37">
    <property type="entry name" value="ACYL-COA THIOESTER HYDROLASE YBGC"/>
    <property type="match status" value="1"/>
</dbReference>
<evidence type="ECO:0000313" key="4">
    <source>
        <dbReference type="EMBL" id="PZQ54539.1"/>
    </source>
</evidence>
<dbReference type="InterPro" id="IPR006684">
    <property type="entry name" value="YbgC/YbaW"/>
</dbReference>
<keyword evidence="2" id="KW-0378">Hydrolase</keyword>
<dbReference type="GO" id="GO:0047617">
    <property type="term" value="F:fatty acyl-CoA hydrolase activity"/>
    <property type="evidence" value="ECO:0007669"/>
    <property type="project" value="TreeGrafter"/>
</dbReference>
<dbReference type="PROSITE" id="PS01328">
    <property type="entry name" value="4HBCOA_THIOESTERASE"/>
    <property type="match status" value="1"/>
</dbReference>
<dbReference type="SUPFAM" id="SSF54637">
    <property type="entry name" value="Thioesterase/thiol ester dehydrase-isomerase"/>
    <property type="match status" value="1"/>
</dbReference>
<dbReference type="AlphaFoldDB" id="A0A2W5NR21"/>
<accession>A0A2W5NR21</accession>
<sequence>MSSDPLPSGGVLDGALHRYALRVFYEDTDAGGVVYHANYIRWFERARSDLLDMLGIDQRAALESGEGLYTVAEVNIRYLSPARLGDGVVIDTHALQVGRVSCTLRQVARRGEIRLAEATVKVGFISPEGRPRKQPAAWQHAFASLMQEHPRGPE</sequence>
<protein>
    <submittedName>
        <fullName evidence="4">Thioesterase</fullName>
    </submittedName>
</protein>
<reference evidence="4 5" key="1">
    <citation type="submission" date="2017-08" db="EMBL/GenBank/DDBJ databases">
        <title>Infants hospitalized years apart are colonized by the same room-sourced microbial strains.</title>
        <authorList>
            <person name="Brooks B."/>
            <person name="Olm M.R."/>
            <person name="Firek B.A."/>
            <person name="Baker R."/>
            <person name="Thomas B.C."/>
            <person name="Morowitz M.J."/>
            <person name="Banfield J.F."/>
        </authorList>
    </citation>
    <scope>NUCLEOTIDE SEQUENCE [LARGE SCALE GENOMIC DNA]</scope>
    <source>
        <strain evidence="4">S2_005_002_R2_33</strain>
    </source>
</reference>
<dbReference type="InterPro" id="IPR008272">
    <property type="entry name" value="HB-CoA_thioesterase_AS"/>
</dbReference>
<dbReference type="PANTHER" id="PTHR31793">
    <property type="entry name" value="4-HYDROXYBENZOYL-COA THIOESTERASE FAMILY MEMBER"/>
    <property type="match status" value="1"/>
</dbReference>
<dbReference type="Proteomes" id="UP000249082">
    <property type="component" value="Unassembled WGS sequence"/>
</dbReference>
<dbReference type="NCBIfam" id="TIGR00051">
    <property type="entry name" value="YbgC/FadM family acyl-CoA thioesterase"/>
    <property type="match status" value="1"/>
</dbReference>
<dbReference type="EMBL" id="QFPX01000008">
    <property type="protein sequence ID" value="PZQ54539.1"/>
    <property type="molecule type" value="Genomic_DNA"/>
</dbReference>
<proteinExistence type="inferred from homology"/>
<organism evidence="4 5">
    <name type="scientific">Novosphingobium pentaromativorans</name>
    <dbReference type="NCBI Taxonomy" id="205844"/>
    <lineage>
        <taxon>Bacteria</taxon>
        <taxon>Pseudomonadati</taxon>
        <taxon>Pseudomonadota</taxon>
        <taxon>Alphaproteobacteria</taxon>
        <taxon>Sphingomonadales</taxon>
        <taxon>Sphingomonadaceae</taxon>
        <taxon>Novosphingobium</taxon>
    </lineage>
</organism>
<dbReference type="Pfam" id="PF03061">
    <property type="entry name" value="4HBT"/>
    <property type="match status" value="1"/>
</dbReference>
<comment type="similarity">
    <text evidence="1">Belongs to the 4-hydroxybenzoyl-CoA thioesterase family.</text>
</comment>